<dbReference type="InterPro" id="IPR032675">
    <property type="entry name" value="LRR_dom_sf"/>
</dbReference>
<dbReference type="GO" id="GO:0031146">
    <property type="term" value="P:SCF-dependent proteasomal ubiquitin-dependent protein catabolic process"/>
    <property type="evidence" value="ECO:0007669"/>
    <property type="project" value="InterPro"/>
</dbReference>
<protein>
    <recommendedName>
        <fullName evidence="1">F-box domain-containing protein</fullName>
    </recommendedName>
</protein>
<dbReference type="Pfam" id="PF12937">
    <property type="entry name" value="F-box-like"/>
    <property type="match status" value="1"/>
</dbReference>
<dbReference type="PANTHER" id="PTHR38926">
    <property type="entry name" value="F-BOX DOMAIN CONTAINING PROTEIN, EXPRESSED"/>
    <property type="match status" value="1"/>
</dbReference>
<evidence type="ECO:0000259" key="1">
    <source>
        <dbReference type="PROSITE" id="PS50181"/>
    </source>
</evidence>
<feature type="domain" description="F-box" evidence="1">
    <location>
        <begin position="26"/>
        <end position="72"/>
    </location>
</feature>
<proteinExistence type="predicted"/>
<dbReference type="SUPFAM" id="SSF52047">
    <property type="entry name" value="RNI-like"/>
    <property type="match status" value="1"/>
</dbReference>
<dbReference type="Proteomes" id="UP001487740">
    <property type="component" value="Unassembled WGS sequence"/>
</dbReference>
<dbReference type="InterPro" id="IPR045627">
    <property type="entry name" value="FBXL18_LRR"/>
</dbReference>
<keyword evidence="3" id="KW-1185">Reference proteome</keyword>
<dbReference type="InterPro" id="IPR001810">
    <property type="entry name" value="F-box_dom"/>
</dbReference>
<reference evidence="2 3" key="1">
    <citation type="submission" date="2023-03" db="EMBL/GenBank/DDBJ databases">
        <title>High-quality genome of Scylla paramamosain provides insights in environmental adaptation.</title>
        <authorList>
            <person name="Zhang L."/>
        </authorList>
    </citation>
    <scope>NUCLEOTIDE SEQUENCE [LARGE SCALE GENOMIC DNA]</scope>
    <source>
        <strain evidence="2">LZ_2023a</strain>
        <tissue evidence="2">Muscle</tissue>
    </source>
</reference>
<gene>
    <name evidence="2" type="ORF">O3P69_019023</name>
</gene>
<accession>A0AAW0TAH9</accession>
<dbReference type="EMBL" id="JARAKH010000037">
    <property type="protein sequence ID" value="KAK8383362.1"/>
    <property type="molecule type" value="Genomic_DNA"/>
</dbReference>
<dbReference type="Gene3D" id="3.80.10.10">
    <property type="entry name" value="Ribonuclease Inhibitor"/>
    <property type="match status" value="2"/>
</dbReference>
<dbReference type="Pfam" id="PF19729">
    <property type="entry name" value="LRR_FBXL18"/>
    <property type="match status" value="1"/>
</dbReference>
<name>A0AAW0TAH9_SCYPA</name>
<organism evidence="2 3">
    <name type="scientific">Scylla paramamosain</name>
    <name type="common">Mud crab</name>
    <dbReference type="NCBI Taxonomy" id="85552"/>
    <lineage>
        <taxon>Eukaryota</taxon>
        <taxon>Metazoa</taxon>
        <taxon>Ecdysozoa</taxon>
        <taxon>Arthropoda</taxon>
        <taxon>Crustacea</taxon>
        <taxon>Multicrustacea</taxon>
        <taxon>Malacostraca</taxon>
        <taxon>Eumalacostraca</taxon>
        <taxon>Eucarida</taxon>
        <taxon>Decapoda</taxon>
        <taxon>Pleocyemata</taxon>
        <taxon>Brachyura</taxon>
        <taxon>Eubrachyura</taxon>
        <taxon>Portunoidea</taxon>
        <taxon>Portunidae</taxon>
        <taxon>Portuninae</taxon>
        <taxon>Scylla</taxon>
    </lineage>
</organism>
<dbReference type="PROSITE" id="PS50181">
    <property type="entry name" value="FBOX"/>
    <property type="match status" value="1"/>
</dbReference>
<comment type="caution">
    <text evidence="2">The sequence shown here is derived from an EMBL/GenBank/DDBJ whole genome shotgun (WGS) entry which is preliminary data.</text>
</comment>
<evidence type="ECO:0000313" key="2">
    <source>
        <dbReference type="EMBL" id="KAK8383362.1"/>
    </source>
</evidence>
<sequence>MGMEWHYVSAHGLPFRCRCHRSARLGVMMDHLPVEIIVHILSFLSVADLICVSRVNKRIGELAGDQQLLRHLDLRQAYSCSQEDLKILLRPKNRCYMVHRLDMDAVYWFRPPFDTIARMKNLKSLHLRGISLTFKQLHSLLTAGLPLQELSIDWPKCSQQPMNMIEEMQEGLSHLKFLCLTVQLLNNVVNQFLRQCHIPFRLLLYCSKLHQHFPFRNRWDIIFTSKPSNLREVLTLQSEGNIMTEKNHEHLSPLKQVTEVVYDSLGVSDVPNLTATLYAHPRLKGLQIQLSRQHVELQSICEAAPQLLWLRLHMPDSEKEKRKGYVHSISTLHQLTHLSLPAHILCETCGTEKGCTTPAIPQVSTPNFKRPRLGVTSEEDADAGILNLIIDNCPQLTLLEIGVEDTAFKSQAARSTYWHSLKNIRKLKKLTHLTLCNIPVTNGSFLHEIAAGCPRLKFLKLANLGPSGKCCYLKELTDCVTHMACLTHFSIHQQYIAPATALLTALKRCHKLQRLSITSLHDMLPMDLFALEQLIEAQSSLIFAALESVSTPMTACYKFTKRQKKFSRPALVVLAYNKAKEHMPSIPLVHRDMIDLNSSLCGSSHLCYYQDFSFRHYVLHNHESGIYDIQE</sequence>
<evidence type="ECO:0000313" key="3">
    <source>
        <dbReference type="Proteomes" id="UP001487740"/>
    </source>
</evidence>
<dbReference type="PANTHER" id="PTHR38926:SF72">
    <property type="entry name" value="IM:7136021-RELATED"/>
    <property type="match status" value="1"/>
</dbReference>
<dbReference type="AlphaFoldDB" id="A0AAW0TAH9"/>